<dbReference type="AlphaFoldDB" id="A0A0D0DAM8"/>
<dbReference type="InParanoid" id="A0A0D0DAM8"/>
<protein>
    <submittedName>
        <fullName evidence="1">Uncharacterized protein</fullName>
    </submittedName>
</protein>
<organism evidence="1 2">
    <name type="scientific">Paxillus rubicundulus Ve08.2h10</name>
    <dbReference type="NCBI Taxonomy" id="930991"/>
    <lineage>
        <taxon>Eukaryota</taxon>
        <taxon>Fungi</taxon>
        <taxon>Dikarya</taxon>
        <taxon>Basidiomycota</taxon>
        <taxon>Agaricomycotina</taxon>
        <taxon>Agaricomycetes</taxon>
        <taxon>Agaricomycetidae</taxon>
        <taxon>Boletales</taxon>
        <taxon>Paxilineae</taxon>
        <taxon>Paxillaceae</taxon>
        <taxon>Paxillus</taxon>
    </lineage>
</organism>
<sequence length="155" mass="17921">MFLFRWGCLETEDEGTIYHPEDMANFTRSRIRCKRTNHVMSQRLTSYQQHLWVLCQPCRVVSLRVLEFRALWTDLVTRRSGYDWFISPRGVADLLGNLQRGPAQVTMKGRTSSGCSLQYATSELRRKISVATSASELSSYRRVATYVSGRAVLYR</sequence>
<gene>
    <name evidence="1" type="ORF">PAXRUDRAFT_468248</name>
</gene>
<dbReference type="EMBL" id="KN825124">
    <property type="protein sequence ID" value="KIK94187.1"/>
    <property type="molecule type" value="Genomic_DNA"/>
</dbReference>
<keyword evidence="2" id="KW-1185">Reference proteome</keyword>
<accession>A0A0D0DAM8</accession>
<proteinExistence type="predicted"/>
<dbReference type="HOGENOM" id="CLU_1696092_0_0_1"/>
<reference evidence="1 2" key="1">
    <citation type="submission" date="2014-04" db="EMBL/GenBank/DDBJ databases">
        <authorList>
            <consortium name="DOE Joint Genome Institute"/>
            <person name="Kuo A."/>
            <person name="Kohler A."/>
            <person name="Jargeat P."/>
            <person name="Nagy L.G."/>
            <person name="Floudas D."/>
            <person name="Copeland A."/>
            <person name="Barry K.W."/>
            <person name="Cichocki N."/>
            <person name="Veneault-Fourrey C."/>
            <person name="LaButti K."/>
            <person name="Lindquist E.A."/>
            <person name="Lipzen A."/>
            <person name="Lundell T."/>
            <person name="Morin E."/>
            <person name="Murat C."/>
            <person name="Sun H."/>
            <person name="Tunlid A."/>
            <person name="Henrissat B."/>
            <person name="Grigoriev I.V."/>
            <person name="Hibbett D.S."/>
            <person name="Martin F."/>
            <person name="Nordberg H.P."/>
            <person name="Cantor M.N."/>
            <person name="Hua S.X."/>
        </authorList>
    </citation>
    <scope>NUCLEOTIDE SEQUENCE [LARGE SCALE GENOMIC DNA]</scope>
    <source>
        <strain evidence="1 2">Ve08.2h10</strain>
    </source>
</reference>
<evidence type="ECO:0000313" key="2">
    <source>
        <dbReference type="Proteomes" id="UP000054538"/>
    </source>
</evidence>
<reference evidence="2" key="2">
    <citation type="submission" date="2015-01" db="EMBL/GenBank/DDBJ databases">
        <title>Evolutionary Origins and Diversification of the Mycorrhizal Mutualists.</title>
        <authorList>
            <consortium name="DOE Joint Genome Institute"/>
            <consortium name="Mycorrhizal Genomics Consortium"/>
            <person name="Kohler A."/>
            <person name="Kuo A."/>
            <person name="Nagy L.G."/>
            <person name="Floudas D."/>
            <person name="Copeland A."/>
            <person name="Barry K.W."/>
            <person name="Cichocki N."/>
            <person name="Veneault-Fourrey C."/>
            <person name="LaButti K."/>
            <person name="Lindquist E.A."/>
            <person name="Lipzen A."/>
            <person name="Lundell T."/>
            <person name="Morin E."/>
            <person name="Murat C."/>
            <person name="Riley R."/>
            <person name="Ohm R."/>
            <person name="Sun H."/>
            <person name="Tunlid A."/>
            <person name="Henrissat B."/>
            <person name="Grigoriev I.V."/>
            <person name="Hibbett D.S."/>
            <person name="Martin F."/>
        </authorList>
    </citation>
    <scope>NUCLEOTIDE SEQUENCE [LARGE SCALE GENOMIC DNA]</scope>
    <source>
        <strain evidence="2">Ve08.2h10</strain>
    </source>
</reference>
<dbReference type="Proteomes" id="UP000054538">
    <property type="component" value="Unassembled WGS sequence"/>
</dbReference>
<evidence type="ECO:0000313" key="1">
    <source>
        <dbReference type="EMBL" id="KIK94187.1"/>
    </source>
</evidence>
<name>A0A0D0DAM8_9AGAM</name>